<evidence type="ECO:0000256" key="6">
    <source>
        <dbReference type="SAM" id="SignalP"/>
    </source>
</evidence>
<dbReference type="Pfam" id="PF00593">
    <property type="entry name" value="TonB_dep_Rec_b-barrel"/>
    <property type="match status" value="1"/>
</dbReference>
<evidence type="ECO:0000259" key="7">
    <source>
        <dbReference type="Pfam" id="PF00593"/>
    </source>
</evidence>
<comment type="caution">
    <text evidence="9">The sequence shown here is derived from an EMBL/GenBank/DDBJ whole genome shotgun (WGS) entry which is preliminary data.</text>
</comment>
<comment type="subcellular location">
    <subcellularLocation>
        <location evidence="1 4">Cell outer membrane</location>
    </subcellularLocation>
</comment>
<keyword evidence="6" id="KW-0732">Signal</keyword>
<dbReference type="InterPro" id="IPR010104">
    <property type="entry name" value="TonB_rcpt_bac"/>
</dbReference>
<feature type="compositionally biased region" description="Low complexity" evidence="5">
    <location>
        <begin position="24"/>
        <end position="33"/>
    </location>
</feature>
<dbReference type="SUPFAM" id="SSF56935">
    <property type="entry name" value="Porins"/>
    <property type="match status" value="1"/>
</dbReference>
<dbReference type="PANTHER" id="PTHR40980:SF3">
    <property type="entry name" value="TONB-DEPENDENT RECEPTOR-LIKE BETA-BARREL DOMAIN-CONTAINING PROTEIN"/>
    <property type="match status" value="1"/>
</dbReference>
<evidence type="ECO:0000256" key="3">
    <source>
        <dbReference type="ARBA" id="ARBA00023237"/>
    </source>
</evidence>
<feature type="region of interest" description="Disordered" evidence="5">
    <location>
        <begin position="24"/>
        <end position="58"/>
    </location>
</feature>
<gene>
    <name evidence="9" type="ORF">GCM10022268_07990</name>
</gene>
<name>A0ABP7D7E9_9SPHN</name>
<evidence type="ECO:0000313" key="9">
    <source>
        <dbReference type="EMBL" id="GAA3700350.1"/>
    </source>
</evidence>
<evidence type="ECO:0000313" key="10">
    <source>
        <dbReference type="Proteomes" id="UP001500523"/>
    </source>
</evidence>
<organism evidence="9 10">
    <name type="scientific">Sphingomonas cynarae</name>
    <dbReference type="NCBI Taxonomy" id="930197"/>
    <lineage>
        <taxon>Bacteria</taxon>
        <taxon>Pseudomonadati</taxon>
        <taxon>Pseudomonadota</taxon>
        <taxon>Alphaproteobacteria</taxon>
        <taxon>Sphingomonadales</taxon>
        <taxon>Sphingomonadaceae</taxon>
        <taxon>Sphingomonas</taxon>
    </lineage>
</organism>
<feature type="chain" id="PRO_5045434806" evidence="6">
    <location>
        <begin position="26"/>
        <end position="981"/>
    </location>
</feature>
<sequence>MTMKGKLYAVLMAGAAMAAAAPASAQSQSTAPGLPATSQTDRPPTPVAGTDPQTDTAPPAQIEAGVAAQAAGDGPGNGAGDADIVVTGIRASYANALQAKRNAVGVTDGISSDGIGRFPDLNVGEALQRVPGVQINREAESRDATINLRGLPGTYARTTLNGSTFADPVLDGSSPLGAFESDVFSAFQIIKSPSAADQPGGISGNVDLQIQRALARKDGALTVRLSGAYEELTEKFNPQGSLSYSKHFLNDTLGLYFVGAYSKQNFRRDSITFAQYTPLSRTTTPDYVARFGGTGSANVLFPSDIRQFVKTNKGDRFTIASGAEWAATDELTFGLNGLYTRRDYSDANTDIIDYDMRDANTVVNPTGEVFTLPDGNRYIDRYDYRNARVFASTRAEPSKIRSYGLYGDIGYKNEDWRSLTTFSYSDASNSVIQTQFDYRKLPSAAGNGTSGSAYSGGTNIEDFRFLLNPASAVTFTPGPFAVLDANQLRNASGDIFIVAGSEGIAKNHLYAGQSDLERYINAGPLKSIQIGARFEATEFESQQYRSTVFGVQQQNIAPGLIVQSPFATDFFGGKVPGYSTNWQTLDFAAVDAALKPVTLAPGQSLTANGFVNNTADGGVGSLNFKLSNDIASGYAMAKLDTMVAGINVRSNIGLRYEYTRQQTESTQLLLGQPARVERTSDYGEWLPSVLIAADLTDKLVLRGAYYRSFVRPQPRQVSPSTVISGGGTLFNVTLGNVGIKPFSADSFDASVEFYNRPGGVFSAAAFTKRISGLIAPITDRSLLCPADGGGFGLGPLRLVGDSCQSTTLVSAGQPVQVVVGGNINSPNPITVRGVELSVQQNFDWLPGFLSGLGGQVNYSFTDVKGRASNGTEAILPGVSKHVVNLIGYYETKLFGVRGTYNYRSQYDLAAGGTFAGAARQVKARGQLDASASLNITENVSLTADAFNLTNARRIEFENNERKPRRADFDGRTYQIGVRFAL</sequence>
<evidence type="ECO:0000259" key="8">
    <source>
        <dbReference type="Pfam" id="PF07715"/>
    </source>
</evidence>
<evidence type="ECO:0000256" key="5">
    <source>
        <dbReference type="SAM" id="MobiDB-lite"/>
    </source>
</evidence>
<dbReference type="InterPro" id="IPR036942">
    <property type="entry name" value="Beta-barrel_TonB_sf"/>
</dbReference>
<dbReference type="InterPro" id="IPR012910">
    <property type="entry name" value="Plug_dom"/>
</dbReference>
<keyword evidence="9" id="KW-0675">Receptor</keyword>
<dbReference type="Gene3D" id="2.40.170.20">
    <property type="entry name" value="TonB-dependent receptor, beta-barrel domain"/>
    <property type="match status" value="1"/>
</dbReference>
<comment type="similarity">
    <text evidence="4">Belongs to the TonB-dependent receptor family.</text>
</comment>
<dbReference type="InterPro" id="IPR000531">
    <property type="entry name" value="Beta-barrel_TonB"/>
</dbReference>
<evidence type="ECO:0000256" key="4">
    <source>
        <dbReference type="RuleBase" id="RU003357"/>
    </source>
</evidence>
<accession>A0ABP7D7E9</accession>
<dbReference type="PANTHER" id="PTHR40980">
    <property type="entry name" value="PLUG DOMAIN-CONTAINING PROTEIN"/>
    <property type="match status" value="1"/>
</dbReference>
<proteinExistence type="inferred from homology"/>
<keyword evidence="3" id="KW-0998">Cell outer membrane</keyword>
<evidence type="ECO:0000256" key="1">
    <source>
        <dbReference type="ARBA" id="ARBA00004442"/>
    </source>
</evidence>
<protein>
    <submittedName>
        <fullName evidence="9">TonB-dependent receptor</fullName>
    </submittedName>
</protein>
<reference evidence="10" key="1">
    <citation type="journal article" date="2019" name="Int. J. Syst. Evol. Microbiol.">
        <title>The Global Catalogue of Microorganisms (GCM) 10K type strain sequencing project: providing services to taxonomists for standard genome sequencing and annotation.</title>
        <authorList>
            <consortium name="The Broad Institute Genomics Platform"/>
            <consortium name="The Broad Institute Genome Sequencing Center for Infectious Disease"/>
            <person name="Wu L."/>
            <person name="Ma J."/>
        </authorList>
    </citation>
    <scope>NUCLEOTIDE SEQUENCE [LARGE SCALE GENOMIC DNA]</scope>
    <source>
        <strain evidence="10">JCM 17498</strain>
    </source>
</reference>
<dbReference type="InterPro" id="IPR037066">
    <property type="entry name" value="Plug_dom_sf"/>
</dbReference>
<keyword evidence="10" id="KW-1185">Reference proteome</keyword>
<keyword evidence="4" id="KW-0798">TonB box</keyword>
<feature type="signal peptide" evidence="6">
    <location>
        <begin position="1"/>
        <end position="25"/>
    </location>
</feature>
<dbReference type="NCBIfam" id="TIGR01782">
    <property type="entry name" value="TonB-Xanth-Caul"/>
    <property type="match status" value="1"/>
</dbReference>
<evidence type="ECO:0000256" key="2">
    <source>
        <dbReference type="ARBA" id="ARBA00023136"/>
    </source>
</evidence>
<feature type="domain" description="TonB-dependent receptor-like beta-barrel" evidence="7">
    <location>
        <begin position="527"/>
        <end position="948"/>
    </location>
</feature>
<dbReference type="Pfam" id="PF07715">
    <property type="entry name" value="Plug"/>
    <property type="match status" value="1"/>
</dbReference>
<dbReference type="EMBL" id="BAABBF010000002">
    <property type="protein sequence ID" value="GAA3700350.1"/>
    <property type="molecule type" value="Genomic_DNA"/>
</dbReference>
<dbReference type="Proteomes" id="UP001500523">
    <property type="component" value="Unassembled WGS sequence"/>
</dbReference>
<dbReference type="Gene3D" id="2.170.130.10">
    <property type="entry name" value="TonB-dependent receptor, plug domain"/>
    <property type="match status" value="1"/>
</dbReference>
<keyword evidence="2 4" id="KW-0472">Membrane</keyword>
<feature type="domain" description="TonB-dependent receptor plug" evidence="8">
    <location>
        <begin position="101"/>
        <end position="199"/>
    </location>
</feature>